<keyword evidence="4" id="KW-1003">Cell membrane</keyword>
<keyword evidence="6 8" id="KW-1133">Transmembrane helix</keyword>
<gene>
    <name evidence="11" type="ORF">QWF21_15580</name>
</gene>
<evidence type="ECO:0000313" key="12">
    <source>
        <dbReference type="Proteomes" id="UP001339167"/>
    </source>
</evidence>
<feature type="domain" description="MacB-like periplasmic core" evidence="10">
    <location>
        <begin position="66"/>
        <end position="281"/>
    </location>
</feature>
<comment type="caution">
    <text evidence="11">The sequence shown here is derived from an EMBL/GenBank/DDBJ whole genome shotgun (WGS) entry which is preliminary data.</text>
</comment>
<dbReference type="EMBL" id="JAUGZK010000015">
    <property type="protein sequence ID" value="MEE2025658.1"/>
    <property type="molecule type" value="Genomic_DNA"/>
</dbReference>
<evidence type="ECO:0000259" key="9">
    <source>
        <dbReference type="Pfam" id="PF02687"/>
    </source>
</evidence>
<keyword evidence="11" id="KW-0449">Lipoprotein</keyword>
<feature type="transmembrane region" description="Helical" evidence="8">
    <location>
        <begin position="309"/>
        <end position="334"/>
    </location>
</feature>
<feature type="domain" description="ABC3 transporter permease C-terminal" evidence="9">
    <location>
        <begin position="313"/>
        <end position="437"/>
    </location>
</feature>
<organism evidence="11 12">
    <name type="scientific">Alkalimonas mucilaginosa</name>
    <dbReference type="NCBI Taxonomy" id="3057676"/>
    <lineage>
        <taxon>Bacteria</taxon>
        <taxon>Pseudomonadati</taxon>
        <taxon>Pseudomonadota</taxon>
        <taxon>Gammaproteobacteria</taxon>
        <taxon>Alkalimonas</taxon>
    </lineage>
</organism>
<accession>A0ABU7JKZ9</accession>
<proteinExistence type="inferred from homology"/>
<evidence type="ECO:0000256" key="8">
    <source>
        <dbReference type="SAM" id="Phobius"/>
    </source>
</evidence>
<evidence type="ECO:0000259" key="10">
    <source>
        <dbReference type="Pfam" id="PF12704"/>
    </source>
</evidence>
<evidence type="ECO:0000256" key="6">
    <source>
        <dbReference type="ARBA" id="ARBA00022989"/>
    </source>
</evidence>
<dbReference type="PANTHER" id="PTHR30489">
    <property type="entry name" value="LIPOPROTEIN-RELEASING SYSTEM TRANSMEMBRANE PROTEIN LOLE"/>
    <property type="match status" value="1"/>
</dbReference>
<dbReference type="RefSeq" id="WP_330088971.1">
    <property type="nucleotide sequence ID" value="NZ_JAUGZK010000015.1"/>
</dbReference>
<dbReference type="InterPro" id="IPR003838">
    <property type="entry name" value="ABC3_permease_C"/>
</dbReference>
<dbReference type="InterPro" id="IPR051447">
    <property type="entry name" value="Lipoprotein-release_system"/>
</dbReference>
<evidence type="ECO:0000256" key="7">
    <source>
        <dbReference type="ARBA" id="ARBA00023136"/>
    </source>
</evidence>
<sequence length="444" mass="48894">MCWIHAVACFPDAEQEFVWYYVAHFTTLRRHCPEDPIPSMQLPVSLWIGLRYSQSRKGNAIISFITLFSIAGIFLGVMALTIVSSVMNGFEAELKKRILGVLPHLIVQPDGQSAENWQAQLQQDYPGIVQISPFIQAEAMVQSPRQLMPVQLQGVDVEQLPDFMAQSLVRGQWQQLAQQRFPIVLGRQLADELEVGLGDSLRLSLAQGGSYTPLGWMPRQRLFQVVGLLETGSELDQVLAVVQLDALQRLVQQPGTDKPDSIQWRIQLQDPFAAPAFGAQLIRDGHFQAVQDWRQSHGKLFAAVAMEKAMMWLLLLLIVAVAAFNIVSALVMMVTEKQAEVAILKTQGMQNHQLFTIFAVQGMSNGVLGAVLGAIAGVLLSGSINALLALFGLQIAGGIELPVLMKGSQILVIVCSALLLTFLAVLYPAWRAVQIQPAEVLRDE</sequence>
<keyword evidence="5 8" id="KW-0812">Transmembrane</keyword>
<reference evidence="11 12" key="1">
    <citation type="submission" date="2023-06" db="EMBL/GenBank/DDBJ databases">
        <title>Alkalimonas sp., MEB004 an alkaliphilic bacterium isolated from Lonar Lake, India.</title>
        <authorList>
            <person name="Joshi A."/>
            <person name="Thite S."/>
        </authorList>
    </citation>
    <scope>NUCLEOTIDE SEQUENCE [LARGE SCALE GENOMIC DNA]</scope>
    <source>
        <strain evidence="11 12">MEB004</strain>
    </source>
</reference>
<comment type="subcellular location">
    <subcellularLocation>
        <location evidence="1">Cell membrane</location>
        <topology evidence="1">Multi-pass membrane protein</topology>
    </subcellularLocation>
</comment>
<keyword evidence="3" id="KW-0813">Transport</keyword>
<keyword evidence="12" id="KW-1185">Reference proteome</keyword>
<dbReference type="PANTHER" id="PTHR30489:SF8">
    <property type="entry name" value="LIPOPROTEIN-RELEASING SYSTEM TRANSMEMBRANE PROTEIN LOLC"/>
    <property type="match status" value="1"/>
</dbReference>
<dbReference type="NCBIfam" id="TIGR02212">
    <property type="entry name" value="lolCE"/>
    <property type="match status" value="1"/>
</dbReference>
<comment type="similarity">
    <text evidence="2">Belongs to the ABC-4 integral membrane protein family. LolC/E subfamily.</text>
</comment>
<feature type="transmembrane region" description="Helical" evidence="8">
    <location>
        <begin position="60"/>
        <end position="87"/>
    </location>
</feature>
<protein>
    <submittedName>
        <fullName evidence="11">Lipoprotein-releasing ABC transporter permease subunit</fullName>
    </submittedName>
</protein>
<evidence type="ECO:0000256" key="4">
    <source>
        <dbReference type="ARBA" id="ARBA00022475"/>
    </source>
</evidence>
<evidence type="ECO:0000256" key="3">
    <source>
        <dbReference type="ARBA" id="ARBA00022448"/>
    </source>
</evidence>
<dbReference type="InterPro" id="IPR025857">
    <property type="entry name" value="MacB_PCD"/>
</dbReference>
<evidence type="ECO:0000256" key="1">
    <source>
        <dbReference type="ARBA" id="ARBA00004651"/>
    </source>
</evidence>
<dbReference type="Pfam" id="PF02687">
    <property type="entry name" value="FtsX"/>
    <property type="match status" value="1"/>
</dbReference>
<keyword evidence="7 8" id="KW-0472">Membrane</keyword>
<evidence type="ECO:0000256" key="5">
    <source>
        <dbReference type="ARBA" id="ARBA00022692"/>
    </source>
</evidence>
<evidence type="ECO:0000256" key="2">
    <source>
        <dbReference type="ARBA" id="ARBA00005236"/>
    </source>
</evidence>
<evidence type="ECO:0000313" key="11">
    <source>
        <dbReference type="EMBL" id="MEE2025658.1"/>
    </source>
</evidence>
<dbReference type="Proteomes" id="UP001339167">
    <property type="component" value="Unassembled WGS sequence"/>
</dbReference>
<dbReference type="InterPro" id="IPR011925">
    <property type="entry name" value="LolCE_TM"/>
</dbReference>
<dbReference type="Pfam" id="PF12704">
    <property type="entry name" value="MacB_PCD"/>
    <property type="match status" value="1"/>
</dbReference>
<name>A0ABU7JKZ9_9GAMM</name>
<feature type="transmembrane region" description="Helical" evidence="8">
    <location>
        <begin position="410"/>
        <end position="430"/>
    </location>
</feature>